<dbReference type="Proteomes" id="UP000828048">
    <property type="component" value="Chromosome 3"/>
</dbReference>
<gene>
    <name evidence="1" type="ORF">Vadar_023450</name>
</gene>
<proteinExistence type="predicted"/>
<organism evidence="1 2">
    <name type="scientific">Vaccinium darrowii</name>
    <dbReference type="NCBI Taxonomy" id="229202"/>
    <lineage>
        <taxon>Eukaryota</taxon>
        <taxon>Viridiplantae</taxon>
        <taxon>Streptophyta</taxon>
        <taxon>Embryophyta</taxon>
        <taxon>Tracheophyta</taxon>
        <taxon>Spermatophyta</taxon>
        <taxon>Magnoliopsida</taxon>
        <taxon>eudicotyledons</taxon>
        <taxon>Gunneridae</taxon>
        <taxon>Pentapetalae</taxon>
        <taxon>asterids</taxon>
        <taxon>Ericales</taxon>
        <taxon>Ericaceae</taxon>
        <taxon>Vaccinioideae</taxon>
        <taxon>Vaccinieae</taxon>
        <taxon>Vaccinium</taxon>
    </lineage>
</organism>
<evidence type="ECO:0000313" key="2">
    <source>
        <dbReference type="Proteomes" id="UP000828048"/>
    </source>
</evidence>
<dbReference type="EMBL" id="CM037153">
    <property type="protein sequence ID" value="KAH7858404.1"/>
    <property type="molecule type" value="Genomic_DNA"/>
</dbReference>
<name>A0ACB7YYR0_9ERIC</name>
<protein>
    <submittedName>
        <fullName evidence="1">Uncharacterized protein</fullName>
    </submittedName>
</protein>
<keyword evidence="2" id="KW-1185">Reference proteome</keyword>
<evidence type="ECO:0000313" key="1">
    <source>
        <dbReference type="EMBL" id="KAH7858404.1"/>
    </source>
</evidence>
<accession>A0ACB7YYR0</accession>
<reference evidence="1 2" key="1">
    <citation type="journal article" date="2021" name="Hortic Res">
        <title>High-quality reference genome and annotation aids understanding of berry development for evergreen blueberry (Vaccinium darrowii).</title>
        <authorList>
            <person name="Yu J."/>
            <person name="Hulse-Kemp A.M."/>
            <person name="Babiker E."/>
            <person name="Staton M."/>
        </authorList>
    </citation>
    <scope>NUCLEOTIDE SEQUENCE [LARGE SCALE GENOMIC DNA]</scope>
    <source>
        <strain evidence="2">cv. NJ 8807/NJ 8810</strain>
        <tissue evidence="1">Young leaf</tissue>
    </source>
</reference>
<sequence length="650" mass="72472">MANPSPPPPPVEVAEPTPVVKQEQQQELAIKTNPPTKTPPTQQQQQKQPDFINYVAGLRKLSPALSAFHRRYDELHEHLDFIKTSIDSQLLQLLDTEAIPTVEILPPVDHSEVIPTVEILPPVDDSEPVPIVDELGKSERQTEDDIKTESSQPEIETICKTMCFRSLRRYVMSNLSNLSKLREEVPFSLKLAPNPAKLVLDCFGRFFLQGIKAYYKDSPMIPSRKASVLILEYFLLMGFDSGEIEDAVKQEAELSAVDWRKRLVIEGGLVKACETDARGLLLLIGCFGIPKVFKYEDIRDLIRAGNVREISDVLRRSNVLLTRIPDIIEWMTKKKMEVEAVDIIYTFGMESRFLPGKILKSFLLESKQTWKKTKQASEGSVSIVNDANKKQLADIKLVIKCLEDHKMDPSKVLQGWKLDEKISKLEEKIFDLDKIIKEQVKSKRREADEPESSHKAKSQDLKRARLADSRPHVNHIERNLLDGGIPQYNTTYSPYSSVAGPAARIRVAEVMSPGSYATSIPGGILVDRVGQISNHSSTVQPYGWRGEASLDERLVSRSYVEPSARGVSGLYRAAPPALESYAGLPNPSSIGLGLPNPLSSGVSSRSSTSDLYQFADTVVERETYAGSRAGASATIPPTRIASAHHPAYYY</sequence>
<comment type="caution">
    <text evidence="1">The sequence shown here is derived from an EMBL/GenBank/DDBJ whole genome shotgun (WGS) entry which is preliminary data.</text>
</comment>